<accession>A0ABR4BPN1</accession>
<feature type="compositionally biased region" description="Basic and acidic residues" evidence="1">
    <location>
        <begin position="531"/>
        <end position="553"/>
    </location>
</feature>
<comment type="caution">
    <text evidence="3">The sequence shown here is derived from an EMBL/GenBank/DDBJ whole genome shotgun (WGS) entry which is preliminary data.</text>
</comment>
<protein>
    <recommendedName>
        <fullName evidence="2">CCHC-type domain-containing protein</fullName>
    </recommendedName>
</protein>
<name>A0ABR4BPN1_9LECA</name>
<feature type="region of interest" description="Disordered" evidence="1">
    <location>
        <begin position="28"/>
        <end position="128"/>
    </location>
</feature>
<sequence>MPGDYYRPHKNDSDYFYRPDYKRLTLSDVSSPPVALQPKPKESSPSQHRVHRSPPAKIKIDLKSAVPRSKGTKQPVTSDHSKGQRTTPNMVNSASRSSNYSPPSPSVPGAPKALRCDTTKSEATSKHVARKLSTDLSISHCSSSHSPIIAPWNNHQAEMTVLGDDDDDDCPARRARIAPSTDSPLPEFIDRCDNYGCNSFHSHFNCPLEKKCWGCRSKNHFTSDCPMTCTNCCSEGHISKHCEDFEMDPYTGIARPRRSFKPGSSANTVLPALSQGKIYQCDNYACRDLHSHWDCPLPAICWGCRSSEHFWSGCRERCGKCGAHRHISKYCDDFEMLGNGMSRPIRRPDDIATNTMKRKRESEMQKNGTQHSQGVERAVYPTPTPTSRYASTPLKQPPAKHCTSTPRHEYGELTTAGSISKVHTESLTDSLYQTSRTPLAYMPITRETFPSRTYDENGNKIYCTFWLRTGRCAFEATPRGCTLKHKIPPDEATQREIGINISAPWLRNDPVVQELEHERHSRRSSGPFDNPLERTGEREPRREPAYTHRERIARPSPTGMRPSSRGSRPYPDTSIQAAFRSNKWLRHRDQNPEPARPHANTSNSSLREPSNKQQLPRQSVREFFQSLGPPTELPESHQECRTSTPTKYKPAAIMAESCPQKTSASAHTPILQKSGSPKSTVLKEEGSSQESINHKLDIPKPELATSISKSTVDESMSAKMKAFEEEEYFKRKRHEAEMARKAEEQRLESNGSTISYGSFSR</sequence>
<feature type="compositionally biased region" description="Polar residues" evidence="1">
    <location>
        <begin position="748"/>
        <end position="761"/>
    </location>
</feature>
<dbReference type="EMBL" id="JBHFEH010000001">
    <property type="protein sequence ID" value="KAL2059685.1"/>
    <property type="molecule type" value="Genomic_DNA"/>
</dbReference>
<dbReference type="InterPro" id="IPR001878">
    <property type="entry name" value="Znf_CCHC"/>
</dbReference>
<feature type="region of interest" description="Disordered" evidence="1">
    <location>
        <begin position="659"/>
        <end position="714"/>
    </location>
</feature>
<gene>
    <name evidence="3" type="ORF">ABVK25_000978</name>
</gene>
<feature type="region of interest" description="Disordered" evidence="1">
    <location>
        <begin position="358"/>
        <end position="381"/>
    </location>
</feature>
<keyword evidence="4" id="KW-1185">Reference proteome</keyword>
<feature type="domain" description="CCHC-type" evidence="2">
    <location>
        <begin position="211"/>
        <end position="227"/>
    </location>
</feature>
<evidence type="ECO:0000256" key="1">
    <source>
        <dbReference type="SAM" id="MobiDB-lite"/>
    </source>
</evidence>
<dbReference type="Proteomes" id="UP001590951">
    <property type="component" value="Unassembled WGS sequence"/>
</dbReference>
<feature type="compositionally biased region" description="Basic and acidic residues" evidence="1">
    <location>
        <begin position="114"/>
        <end position="125"/>
    </location>
</feature>
<feature type="compositionally biased region" description="Polar residues" evidence="1">
    <location>
        <begin position="599"/>
        <end position="617"/>
    </location>
</feature>
<feature type="region of interest" description="Disordered" evidence="1">
    <location>
        <begin position="740"/>
        <end position="761"/>
    </location>
</feature>
<feature type="domain" description="CCHC-type" evidence="2">
    <location>
        <begin position="228"/>
        <end position="244"/>
    </location>
</feature>
<evidence type="ECO:0000313" key="3">
    <source>
        <dbReference type="EMBL" id="KAL2059685.1"/>
    </source>
</evidence>
<dbReference type="SMART" id="SM00343">
    <property type="entry name" value="ZnF_C2HC"/>
    <property type="match status" value="4"/>
</dbReference>
<feature type="compositionally biased region" description="Polar residues" evidence="1">
    <location>
        <begin position="659"/>
        <end position="679"/>
    </location>
</feature>
<evidence type="ECO:0000259" key="2">
    <source>
        <dbReference type="SMART" id="SM00343"/>
    </source>
</evidence>
<feature type="domain" description="CCHC-type" evidence="2">
    <location>
        <begin position="300"/>
        <end position="316"/>
    </location>
</feature>
<feature type="compositionally biased region" description="Polar residues" evidence="1">
    <location>
        <begin position="72"/>
        <end position="92"/>
    </location>
</feature>
<reference evidence="3 4" key="1">
    <citation type="submission" date="2024-09" db="EMBL/GenBank/DDBJ databases">
        <title>Rethinking Asexuality: The Enigmatic Case of Functional Sexual Genes in Lepraria (Stereocaulaceae).</title>
        <authorList>
            <person name="Doellman M."/>
            <person name="Sun Y."/>
            <person name="Barcenas-Pena A."/>
            <person name="Lumbsch H.T."/>
            <person name="Grewe F."/>
        </authorList>
    </citation>
    <scope>NUCLEOTIDE SEQUENCE [LARGE SCALE GENOMIC DNA]</scope>
    <source>
        <strain evidence="3 4">Grewe 0041</strain>
    </source>
</reference>
<evidence type="ECO:0000313" key="4">
    <source>
        <dbReference type="Proteomes" id="UP001590951"/>
    </source>
</evidence>
<feature type="region of interest" description="Disordered" evidence="1">
    <location>
        <begin position="514"/>
        <end position="647"/>
    </location>
</feature>
<feature type="compositionally biased region" description="Polar residues" evidence="1">
    <location>
        <begin position="705"/>
        <end position="714"/>
    </location>
</feature>
<organism evidence="3 4">
    <name type="scientific">Lepraria finkii</name>
    <dbReference type="NCBI Taxonomy" id="1340010"/>
    <lineage>
        <taxon>Eukaryota</taxon>
        <taxon>Fungi</taxon>
        <taxon>Dikarya</taxon>
        <taxon>Ascomycota</taxon>
        <taxon>Pezizomycotina</taxon>
        <taxon>Lecanoromycetes</taxon>
        <taxon>OSLEUM clade</taxon>
        <taxon>Lecanoromycetidae</taxon>
        <taxon>Lecanorales</taxon>
        <taxon>Lecanorineae</taxon>
        <taxon>Stereocaulaceae</taxon>
        <taxon>Lepraria</taxon>
    </lineage>
</organism>
<feature type="compositionally biased region" description="Basic and acidic residues" evidence="1">
    <location>
        <begin position="681"/>
        <end position="700"/>
    </location>
</feature>
<feature type="domain" description="CCHC-type" evidence="2">
    <location>
        <begin position="317"/>
        <end position="333"/>
    </location>
</feature>
<proteinExistence type="predicted"/>